<comment type="caution">
    <text evidence="4">The sequence shown here is derived from an EMBL/GenBank/DDBJ whole genome shotgun (WGS) entry which is preliminary data.</text>
</comment>
<proteinExistence type="predicted"/>
<keyword evidence="2" id="KW-0472">Membrane</keyword>
<feature type="domain" description="Dynamin N-terminal" evidence="3">
    <location>
        <begin position="49"/>
        <end position="206"/>
    </location>
</feature>
<sequence>MEMEERKEYQELNEKIDAVLSLPQEVVAEESRAELHRLKQAIQQDVFSIVVLGEFSRGKSTFVNALMGEPLLPMDVLPETAVIQVLHYAEQPGVEIVYRNGMVKQGEADCEFLKRFSVRAQQDTADDVEYLRIGYPSSFLQHQVVVVDTPGVSDMDEQRAEVTYGFLPQADMVLFLLDASSPLKKTEKEFLEKRVLPQGIRKIVFLANKIDHLDEEEVDEEEYLDKLRMRLKKAFGGDEGKPGLQDIELFPLSAWQALKGGAAEKRSGMAALRAYLEQAAERQRMTIKLARFQWQYRQVVQRIYNQALSRKMLHETDSQQLEAAKKQIEAMLADKEQGQERVQAYMEKEQKIILDMTNKSLKHFYQRLEEDILDMVENYRGDDFKDFIESRIIKRVQREIDNWIGMYGPRILLLIRKVELQISRGMSRNFQQEVMVESSQLPFSLDGRAVLDVRARDLSNTDLQAGAIAAAGGVGLTLVAGGVLMPFISFAAMPFIRKTLFQKRLAAAKAEVNAQLSGQLIQCMNQLQKDVQEEIRKRCTVSVKNIVYSYESLLADYRDKIDAEIREKTMRQRQLTSSLEADKQVLETLGKLQIQGGR</sequence>
<protein>
    <recommendedName>
        <fullName evidence="3">Dynamin N-terminal domain-containing protein</fullName>
    </recommendedName>
</protein>
<dbReference type="InterPro" id="IPR051943">
    <property type="entry name" value="TRAFAC_Dynamin-like_GTPase"/>
</dbReference>
<dbReference type="AlphaFoldDB" id="A0A6I2USB1"/>
<keyword evidence="1" id="KW-0175">Coiled coil</keyword>
<evidence type="ECO:0000313" key="5">
    <source>
        <dbReference type="Proteomes" id="UP000430222"/>
    </source>
</evidence>
<dbReference type="Gene3D" id="3.40.50.300">
    <property type="entry name" value="P-loop containing nucleotide triphosphate hydrolases"/>
    <property type="match status" value="1"/>
</dbReference>
<reference evidence="4 5" key="1">
    <citation type="submission" date="2019-08" db="EMBL/GenBank/DDBJ databases">
        <title>In-depth cultivation of the pig gut microbiome towards novel bacterial diversity and tailored functional studies.</title>
        <authorList>
            <person name="Wylensek D."/>
            <person name="Hitch T.C.A."/>
            <person name="Clavel T."/>
        </authorList>
    </citation>
    <scope>NUCLEOTIDE SEQUENCE [LARGE SCALE GENOMIC DNA]</scope>
    <source>
        <strain evidence="5">WCA-380-WT-3B3</strain>
    </source>
</reference>
<accession>A0A6I2USB1</accession>
<name>A0A6I2USB1_9FIRM</name>
<evidence type="ECO:0000256" key="2">
    <source>
        <dbReference type="SAM" id="Phobius"/>
    </source>
</evidence>
<dbReference type="PANTHER" id="PTHR43681">
    <property type="entry name" value="TRANSMEMBRANE GTPASE FZO"/>
    <property type="match status" value="1"/>
</dbReference>
<dbReference type="PANTHER" id="PTHR43681:SF1">
    <property type="entry name" value="SARCALUMENIN"/>
    <property type="match status" value="1"/>
</dbReference>
<evidence type="ECO:0000313" key="4">
    <source>
        <dbReference type="EMBL" id="MSV25058.1"/>
    </source>
</evidence>
<dbReference type="Proteomes" id="UP000430222">
    <property type="component" value="Unassembled WGS sequence"/>
</dbReference>
<keyword evidence="2" id="KW-1133">Transmembrane helix</keyword>
<gene>
    <name evidence="4" type="ORF">FYJ78_07650</name>
</gene>
<feature type="transmembrane region" description="Helical" evidence="2">
    <location>
        <begin position="468"/>
        <end position="496"/>
    </location>
</feature>
<dbReference type="SUPFAM" id="SSF52540">
    <property type="entry name" value="P-loop containing nucleoside triphosphate hydrolases"/>
    <property type="match status" value="1"/>
</dbReference>
<evidence type="ECO:0000256" key="1">
    <source>
        <dbReference type="SAM" id="Coils"/>
    </source>
</evidence>
<dbReference type="Pfam" id="PF00350">
    <property type="entry name" value="Dynamin_N"/>
    <property type="match status" value="1"/>
</dbReference>
<keyword evidence="2" id="KW-0812">Transmembrane</keyword>
<feature type="coiled-coil region" evidence="1">
    <location>
        <begin position="318"/>
        <end position="348"/>
    </location>
</feature>
<dbReference type="InterPro" id="IPR027417">
    <property type="entry name" value="P-loop_NTPase"/>
</dbReference>
<dbReference type="EMBL" id="VUNL01000007">
    <property type="protein sequence ID" value="MSV25058.1"/>
    <property type="molecule type" value="Genomic_DNA"/>
</dbReference>
<evidence type="ECO:0000259" key="3">
    <source>
        <dbReference type="Pfam" id="PF00350"/>
    </source>
</evidence>
<organism evidence="4 5">
    <name type="scientific">Selenomonas montiformis</name>
    <dbReference type="NCBI Taxonomy" id="2652285"/>
    <lineage>
        <taxon>Bacteria</taxon>
        <taxon>Bacillati</taxon>
        <taxon>Bacillota</taxon>
        <taxon>Negativicutes</taxon>
        <taxon>Selenomonadales</taxon>
        <taxon>Selenomonadaceae</taxon>
        <taxon>Selenomonas</taxon>
    </lineage>
</organism>
<dbReference type="CDD" id="cd09912">
    <property type="entry name" value="DLP_2"/>
    <property type="match status" value="1"/>
</dbReference>
<keyword evidence="5" id="KW-1185">Reference proteome</keyword>
<dbReference type="InterPro" id="IPR045063">
    <property type="entry name" value="Dynamin_N"/>
</dbReference>